<feature type="region of interest" description="Disordered" evidence="1">
    <location>
        <begin position="267"/>
        <end position="314"/>
    </location>
</feature>
<proteinExistence type="predicted"/>
<feature type="region of interest" description="Disordered" evidence="1">
    <location>
        <begin position="477"/>
        <end position="499"/>
    </location>
</feature>
<feature type="region of interest" description="Disordered" evidence="1">
    <location>
        <begin position="581"/>
        <end position="611"/>
    </location>
</feature>
<feature type="compositionally biased region" description="Polar residues" evidence="1">
    <location>
        <begin position="289"/>
        <end position="302"/>
    </location>
</feature>
<feature type="region of interest" description="Disordered" evidence="1">
    <location>
        <begin position="93"/>
        <end position="192"/>
    </location>
</feature>
<protein>
    <submittedName>
        <fullName evidence="3">Uncharacterized protein</fullName>
    </submittedName>
</protein>
<feature type="compositionally biased region" description="Polar residues" evidence="1">
    <location>
        <begin position="596"/>
        <end position="606"/>
    </location>
</feature>
<dbReference type="OrthoDB" id="529273at2759"/>
<dbReference type="Proteomes" id="UP000007799">
    <property type="component" value="Unassembled WGS sequence"/>
</dbReference>
<sequence>MSSSGSGEAAGVGMRGLRRWCGCVGLFVGLVAVVLFLLLRPSTRGLATDLRPSSGGSNTNARPLIINNHAPQLFTVAEGHEAQGKNLNSNEERAKAALQPTTSDGRTNDDAHRGKASVQATQKPPHSPSQAPHPPSGPQPPSWDGTREDAPQVQPLGPAASQQQEVTSTQQPGADAEPVPYQPSDSAVVRDVGPGCATSLQASACPADLYAPTTPEVCRPGEPTPVKVAECELNPIETLTHVEPAHLWYLHVPGNPTLIQPLVWSRTTSNDSDGAEGGPDQGNAPPASSLDTANTNNSNQGGQRDGGALQPLDDFRPWPAPAVVVLGFLASMSAADTASTQNTATAETRTSGAASSSGAPTTDYAATLPGLYFVDGRNGAVFNATHAFTNKRWHRVPSERAVQSALQPQELGGACVARTRGTKQPHTGEKGGGRSVHVHGLLVDLVIVWGETFQHTVLDVLPRLAAFLQWLKTDATTTTTTSGSSSQEDKGNVGVQQMHDSDGLREAVLSGKVQVTLLVCAGSDVLQEMLARIVDEPWAVVEADPRLTYTADAIVFPTLAGQQKIGIMPPGVFCPLLRQLQTSQQQRDEDTRRPGHTTQTPGSPNLANRDGNGDGAGEAVLLYLSRGDASPRALVPATEQALIEGLQQVVEAANMQGMQQGELKAKGGGVAVGAGARIKWRLEVWNHTAPHAWQRDAGVFRDARVIVGPHGGAFANLLFAGGSSASQAQGMQTHVLEFIPRAALERPPVGAKRKGDVRPCYLSLAQALGFSYHQVEPTSFDFNSPGLDVDVDVVINHVRTIISMAST</sequence>
<reference evidence="3" key="1">
    <citation type="submission" date="2009-08" db="EMBL/GenBank/DDBJ databases">
        <title>Annotation of Salpingoeca rosetta.</title>
        <authorList>
            <consortium name="The Broad Institute Genome Sequencing Platform"/>
            <person name="Russ C."/>
            <person name="Cuomo C."/>
            <person name="Burger G."/>
            <person name="Gray M.W."/>
            <person name="Holland P.W.H."/>
            <person name="King N."/>
            <person name="Lang F.B.F."/>
            <person name="Roger A.J."/>
            <person name="Ruiz-Trillo I."/>
            <person name="Young S.K."/>
            <person name="Zeng Q."/>
            <person name="Gargeya S."/>
            <person name="Alvarado L."/>
            <person name="Berlin A."/>
            <person name="Chapman S.B."/>
            <person name="Chen Z."/>
            <person name="Freedman E."/>
            <person name="Gellesch M."/>
            <person name="Goldberg J."/>
            <person name="Griggs A."/>
            <person name="Gujja S."/>
            <person name="Heilman E."/>
            <person name="Heiman D."/>
            <person name="Howarth C."/>
            <person name="Mehta T."/>
            <person name="Neiman D."/>
            <person name="Pearson M."/>
            <person name="Roberts A."/>
            <person name="Saif S."/>
            <person name="Shea T."/>
            <person name="Shenoy N."/>
            <person name="Sisk P."/>
            <person name="Stolte C."/>
            <person name="Sykes S."/>
            <person name="White J."/>
            <person name="Yandava C."/>
            <person name="Haas B."/>
            <person name="Nusbaum C."/>
            <person name="Birren B."/>
        </authorList>
    </citation>
    <scope>NUCLEOTIDE SEQUENCE [LARGE SCALE GENOMIC DNA]</scope>
    <source>
        <strain evidence="3">ATCC 50818</strain>
    </source>
</reference>
<evidence type="ECO:0000256" key="1">
    <source>
        <dbReference type="SAM" id="MobiDB-lite"/>
    </source>
</evidence>
<feature type="compositionally biased region" description="Low complexity" evidence="1">
    <location>
        <begin position="477"/>
        <end position="486"/>
    </location>
</feature>
<name>F2TY68_SALR5</name>
<dbReference type="EMBL" id="GL832956">
    <property type="protein sequence ID" value="EGD76327.1"/>
    <property type="molecule type" value="Genomic_DNA"/>
</dbReference>
<feature type="compositionally biased region" description="Low complexity" evidence="1">
    <location>
        <begin position="343"/>
        <end position="360"/>
    </location>
</feature>
<keyword evidence="2" id="KW-1133">Transmembrane helix</keyword>
<feature type="region of interest" description="Disordered" evidence="1">
    <location>
        <begin position="340"/>
        <end position="360"/>
    </location>
</feature>
<organism evidence="4">
    <name type="scientific">Salpingoeca rosetta (strain ATCC 50818 / BSB-021)</name>
    <dbReference type="NCBI Taxonomy" id="946362"/>
    <lineage>
        <taxon>Eukaryota</taxon>
        <taxon>Choanoflagellata</taxon>
        <taxon>Craspedida</taxon>
        <taxon>Salpingoecidae</taxon>
        <taxon>Salpingoeca</taxon>
    </lineage>
</organism>
<accession>F2TY68</accession>
<dbReference type="RefSeq" id="XP_004998502.1">
    <property type="nucleotide sequence ID" value="XM_004998445.1"/>
</dbReference>
<gene>
    <name evidence="3" type="ORF">PTSG_01029</name>
</gene>
<dbReference type="InParanoid" id="F2TY68"/>
<evidence type="ECO:0000313" key="4">
    <source>
        <dbReference type="Proteomes" id="UP000007799"/>
    </source>
</evidence>
<dbReference type="AlphaFoldDB" id="F2TY68"/>
<feature type="transmembrane region" description="Helical" evidence="2">
    <location>
        <begin position="20"/>
        <end position="39"/>
    </location>
</feature>
<dbReference type="GeneID" id="16079095"/>
<evidence type="ECO:0000313" key="3">
    <source>
        <dbReference type="EMBL" id="EGD76327.1"/>
    </source>
</evidence>
<keyword evidence="4" id="KW-1185">Reference proteome</keyword>
<dbReference type="eggNOG" id="ENOG502SGF2">
    <property type="taxonomic scope" value="Eukaryota"/>
</dbReference>
<evidence type="ECO:0000256" key="2">
    <source>
        <dbReference type="SAM" id="Phobius"/>
    </source>
</evidence>
<feature type="compositionally biased region" description="Pro residues" evidence="1">
    <location>
        <begin position="125"/>
        <end position="141"/>
    </location>
</feature>
<keyword evidence="2" id="KW-0812">Transmembrane</keyword>
<keyword evidence="2" id="KW-0472">Membrane</keyword>
<feature type="compositionally biased region" description="Polar residues" evidence="1">
    <location>
        <begin position="160"/>
        <end position="172"/>
    </location>
</feature>
<dbReference type="KEGG" id="sre:PTSG_01029"/>